<protein>
    <submittedName>
        <fullName evidence="7">Cyclin-T1-1-like isoform X1</fullName>
    </submittedName>
</protein>
<dbReference type="OrthoDB" id="10264655at2759"/>
<dbReference type="InterPro" id="IPR006671">
    <property type="entry name" value="Cyclin_N"/>
</dbReference>
<evidence type="ECO:0000256" key="4">
    <source>
        <dbReference type="SAM" id="MobiDB-lite"/>
    </source>
</evidence>
<dbReference type="InterPro" id="IPR036915">
    <property type="entry name" value="Cyclin-like_sf"/>
</dbReference>
<evidence type="ECO:0000313" key="6">
    <source>
        <dbReference type="Proteomes" id="UP000228380"/>
    </source>
</evidence>
<dbReference type="FunFam" id="1.10.472.10:FF:000079">
    <property type="entry name" value="Putative cyclin-T1 family protein"/>
    <property type="match status" value="1"/>
</dbReference>
<evidence type="ECO:0000256" key="3">
    <source>
        <dbReference type="RuleBase" id="RU000383"/>
    </source>
</evidence>
<dbReference type="GO" id="GO:0016538">
    <property type="term" value="F:cyclin-dependent protein serine/threonine kinase regulator activity"/>
    <property type="evidence" value="ECO:0007669"/>
    <property type="project" value="InterPro"/>
</dbReference>
<comment type="similarity">
    <text evidence="2">Belongs to the cyclin family. Cyclin T subfamily.</text>
</comment>
<gene>
    <name evidence="7" type="primary">LOC103703757</name>
</gene>
<dbReference type="Pfam" id="PF00134">
    <property type="entry name" value="Cyclin_N"/>
    <property type="match status" value="1"/>
</dbReference>
<evidence type="ECO:0000256" key="1">
    <source>
        <dbReference type="ARBA" id="ARBA00023127"/>
    </source>
</evidence>
<feature type="domain" description="Cyclin-like" evidence="5">
    <location>
        <begin position="235"/>
        <end position="323"/>
    </location>
</feature>
<dbReference type="PANTHER" id="PTHR10026">
    <property type="entry name" value="CYCLIN"/>
    <property type="match status" value="1"/>
</dbReference>
<dbReference type="AlphaFoldDB" id="A0A8B7BTG8"/>
<reference evidence="6" key="1">
    <citation type="journal article" date="2019" name="Nat. Commun.">
        <title>Genome-wide association mapping of date palm fruit traits.</title>
        <authorList>
            <person name="Hazzouri K.M."/>
            <person name="Gros-Balthazard M."/>
            <person name="Flowers J.M."/>
            <person name="Copetti D."/>
            <person name="Lemansour A."/>
            <person name="Lebrun M."/>
            <person name="Masmoudi K."/>
            <person name="Ferrand S."/>
            <person name="Dhar M.I."/>
            <person name="Fresquez Z.A."/>
            <person name="Rosas U."/>
            <person name="Zhang J."/>
            <person name="Talag J."/>
            <person name="Lee S."/>
            <person name="Kudrna D."/>
            <person name="Powell R.F."/>
            <person name="Leitch I.J."/>
            <person name="Krueger R.R."/>
            <person name="Wing R.A."/>
            <person name="Amiri K.M.A."/>
            <person name="Purugganan M.D."/>
        </authorList>
    </citation>
    <scope>NUCLEOTIDE SEQUENCE [LARGE SCALE GENOMIC DNA]</scope>
    <source>
        <strain evidence="6">cv. Khalas</strain>
    </source>
</reference>
<dbReference type="FunFam" id="1.10.472.10:FF:000081">
    <property type="entry name" value="Cyclin family protein"/>
    <property type="match status" value="1"/>
</dbReference>
<feature type="domain" description="Cyclin-like" evidence="5">
    <location>
        <begin position="120"/>
        <end position="222"/>
    </location>
</feature>
<reference evidence="7" key="2">
    <citation type="submission" date="2025-08" db="UniProtKB">
        <authorList>
            <consortium name="RefSeq"/>
        </authorList>
    </citation>
    <scope>IDENTIFICATION</scope>
    <source>
        <tissue evidence="7">Young leaves</tissue>
    </source>
</reference>
<evidence type="ECO:0000259" key="5">
    <source>
        <dbReference type="SMART" id="SM00385"/>
    </source>
</evidence>
<dbReference type="GeneID" id="103703757"/>
<keyword evidence="6" id="KW-1185">Reference proteome</keyword>
<dbReference type="RefSeq" id="XP_008784948.3">
    <property type="nucleotide sequence ID" value="XM_008786726.4"/>
</dbReference>
<name>A0A8B7BTG8_PHODC</name>
<dbReference type="GO" id="GO:0006357">
    <property type="term" value="P:regulation of transcription by RNA polymerase II"/>
    <property type="evidence" value="ECO:0007669"/>
    <property type="project" value="InterPro"/>
</dbReference>
<dbReference type="InterPro" id="IPR013763">
    <property type="entry name" value="Cyclin-like_dom"/>
</dbReference>
<dbReference type="Proteomes" id="UP000228380">
    <property type="component" value="Chromosome 6"/>
</dbReference>
<proteinExistence type="inferred from homology"/>
<accession>A0A8B7BTG8</accession>
<feature type="compositionally biased region" description="Basic and acidic residues" evidence="4">
    <location>
        <begin position="466"/>
        <end position="487"/>
    </location>
</feature>
<dbReference type="InterPro" id="IPR043198">
    <property type="entry name" value="Cyclin/Ssn8"/>
</dbReference>
<evidence type="ECO:0000256" key="2">
    <source>
        <dbReference type="ARBA" id="ARBA00061204"/>
    </source>
</evidence>
<keyword evidence="1 3" id="KW-0195">Cyclin</keyword>
<organism evidence="6 7">
    <name type="scientific">Phoenix dactylifera</name>
    <name type="common">Date palm</name>
    <dbReference type="NCBI Taxonomy" id="42345"/>
    <lineage>
        <taxon>Eukaryota</taxon>
        <taxon>Viridiplantae</taxon>
        <taxon>Streptophyta</taxon>
        <taxon>Embryophyta</taxon>
        <taxon>Tracheophyta</taxon>
        <taxon>Spermatophyta</taxon>
        <taxon>Magnoliopsida</taxon>
        <taxon>Liliopsida</taxon>
        <taxon>Arecaceae</taxon>
        <taxon>Coryphoideae</taxon>
        <taxon>Phoeniceae</taxon>
        <taxon>Phoenix</taxon>
    </lineage>
</organism>
<evidence type="ECO:0000313" key="7">
    <source>
        <dbReference type="RefSeq" id="XP_008784948.3"/>
    </source>
</evidence>
<feature type="region of interest" description="Disordered" evidence="4">
    <location>
        <begin position="460"/>
        <end position="487"/>
    </location>
</feature>
<dbReference type="SUPFAM" id="SSF47954">
    <property type="entry name" value="Cyclin-like"/>
    <property type="match status" value="2"/>
</dbReference>
<dbReference type="SMART" id="SM00385">
    <property type="entry name" value="CYCLIN"/>
    <property type="match status" value="2"/>
</dbReference>
<sequence>MRSFPSRQENPVSPYRSRSSSRVLSLPFDHRVPPSFQGDSCHRSPKEIGWFCQEVKVKMAEEPSVVLFQLGMTRDGERDTADKFKSSWYFSREEIENNSPSRKDGIDARKESQLRMLYCSFLRDVGMRLGLPQITIATAIMFCHRFYLHQSHAKNEWQTIAMVCMFLASKVEDTPRGLDKVVIVAYETMCRRDPSAAQKIHRKEVFEKQKTLILIGERLLLSTIRFDFNIQHPYKPLLDALKKLEITRKDVRQVAWNFVNDWLRTTMCLQYKPHYIAAGSLFLAAKLHNVRLATERGHVWWHEFDVAPQQLEEVIQRMTLLLGYKSRPMVTRALEKPIHTPLAAKEEVSSSPDSVLIMPDSCRSSSSQDFDGEVGRHRPVGSINRMIAKCSSADGECSCVDGRTELQCQSRESESPIGVSKDGERLGMDLDQARLEPHHVVNGLSKIDIELRCQPRETESLSSVAKDGEESGRDLDPFSVAKDGERSGKELDQVRMEPHHDVRGLGQIDMELQCQRRESEGQSIVAEDGETSGRDLDQAITESRHVVNGLGKTDIDRIKAKIKRRKMERGSSKCAVAVDDSSDDAWMEKNLEFGLDVDRIKAMIKRRKKDRETSKWTASVDDFSEEAWIQKELEIGIELGAESAANKQRLT</sequence>
<dbReference type="Gene3D" id="1.10.472.10">
    <property type="entry name" value="Cyclin-like"/>
    <property type="match status" value="2"/>
</dbReference>